<dbReference type="InterPro" id="IPR001452">
    <property type="entry name" value="SH3_domain"/>
</dbReference>
<comment type="caution">
    <text evidence="4">The sequence shown here is derived from an EMBL/GenBank/DDBJ whole genome shotgun (WGS) entry which is preliminary data.</text>
</comment>
<accession>A0ABQ9V0Q8</accession>
<dbReference type="EMBL" id="JASSZA010000009">
    <property type="protein sequence ID" value="KAK2102949.1"/>
    <property type="molecule type" value="Genomic_DNA"/>
</dbReference>
<name>A0ABQ9V0Q8_SAGOE</name>
<sequence length="113" mass="12740">HKSRNRGHAHRFPKRPVLCAPLRRGGRAHCRSVLHPHLLSDEYGRDRLSPDFYEESETDPGAEELPARIFVALFDYDPLTMSPNPDAAEEELPFKEGQIIKVRAGRPRGEGSG</sequence>
<dbReference type="SUPFAM" id="SSF50044">
    <property type="entry name" value="SH3-domain"/>
    <property type="match status" value="1"/>
</dbReference>
<evidence type="ECO:0000313" key="5">
    <source>
        <dbReference type="Proteomes" id="UP001266305"/>
    </source>
</evidence>
<evidence type="ECO:0000256" key="1">
    <source>
        <dbReference type="ARBA" id="ARBA00022443"/>
    </source>
</evidence>
<dbReference type="PROSITE" id="PS50002">
    <property type="entry name" value="SH3"/>
    <property type="match status" value="1"/>
</dbReference>
<reference evidence="4 5" key="1">
    <citation type="submission" date="2023-05" db="EMBL/GenBank/DDBJ databases">
        <title>B98-5 Cell Line De Novo Hybrid Assembly: An Optical Mapping Approach.</title>
        <authorList>
            <person name="Kananen K."/>
            <person name="Auerbach J.A."/>
            <person name="Kautto E."/>
            <person name="Blachly J.S."/>
        </authorList>
    </citation>
    <scope>NUCLEOTIDE SEQUENCE [LARGE SCALE GENOMIC DNA]</scope>
    <source>
        <strain evidence="4">B95-8</strain>
        <tissue evidence="4">Cell line</tissue>
    </source>
</reference>
<gene>
    <name evidence="4" type="primary">RIMBP2_1</name>
    <name evidence="4" type="ORF">P7K49_020616</name>
</gene>
<dbReference type="InterPro" id="IPR036028">
    <property type="entry name" value="SH3-like_dom_sf"/>
</dbReference>
<dbReference type="Gene3D" id="2.30.30.40">
    <property type="entry name" value="SH3 Domains"/>
    <property type="match status" value="1"/>
</dbReference>
<organism evidence="4 5">
    <name type="scientific">Saguinus oedipus</name>
    <name type="common">Cotton-top tamarin</name>
    <name type="synonym">Oedipomidas oedipus</name>
    <dbReference type="NCBI Taxonomy" id="9490"/>
    <lineage>
        <taxon>Eukaryota</taxon>
        <taxon>Metazoa</taxon>
        <taxon>Chordata</taxon>
        <taxon>Craniata</taxon>
        <taxon>Vertebrata</taxon>
        <taxon>Euteleostomi</taxon>
        <taxon>Mammalia</taxon>
        <taxon>Eutheria</taxon>
        <taxon>Euarchontoglires</taxon>
        <taxon>Primates</taxon>
        <taxon>Haplorrhini</taxon>
        <taxon>Platyrrhini</taxon>
        <taxon>Cebidae</taxon>
        <taxon>Callitrichinae</taxon>
        <taxon>Saguinus</taxon>
    </lineage>
</organism>
<keyword evidence="5" id="KW-1185">Reference proteome</keyword>
<dbReference type="Proteomes" id="UP001266305">
    <property type="component" value="Unassembled WGS sequence"/>
</dbReference>
<dbReference type="PANTHER" id="PTHR14234:SF18">
    <property type="entry name" value="RIMS-BINDING PROTEIN 2"/>
    <property type="match status" value="1"/>
</dbReference>
<evidence type="ECO:0000313" key="4">
    <source>
        <dbReference type="EMBL" id="KAK2102949.1"/>
    </source>
</evidence>
<evidence type="ECO:0000259" key="3">
    <source>
        <dbReference type="PROSITE" id="PS50002"/>
    </source>
</evidence>
<dbReference type="InterPro" id="IPR040325">
    <property type="entry name" value="RIMBP1/2/3"/>
</dbReference>
<feature type="non-terminal residue" evidence="4">
    <location>
        <position position="1"/>
    </location>
</feature>
<keyword evidence="1 2" id="KW-0728">SH3 domain</keyword>
<feature type="domain" description="SH3" evidence="3">
    <location>
        <begin position="65"/>
        <end position="113"/>
    </location>
</feature>
<protein>
    <submittedName>
        <fullName evidence="4">RIMS-binding protein 2</fullName>
    </submittedName>
</protein>
<proteinExistence type="predicted"/>
<evidence type="ECO:0000256" key="2">
    <source>
        <dbReference type="PROSITE-ProRule" id="PRU00192"/>
    </source>
</evidence>
<dbReference type="PANTHER" id="PTHR14234">
    <property type="entry name" value="RIM BINDING PROTEIN-RELATED"/>
    <property type="match status" value="1"/>
</dbReference>